<dbReference type="InterPro" id="IPR003615">
    <property type="entry name" value="HNH_nuc"/>
</dbReference>
<protein>
    <recommendedName>
        <fullName evidence="1">HNH nuclease domain-containing protein</fullName>
    </recommendedName>
</protein>
<keyword evidence="3" id="KW-1185">Reference proteome</keyword>
<dbReference type="Pfam" id="PF13392">
    <property type="entry name" value="HNH_3"/>
    <property type="match status" value="1"/>
</dbReference>
<sequence length="161" mass="18464">MLTQKRLREVLHYDPETGIFTWTKGARRGKLAGTVHDDRGYLKVSIDNRRYPLHRLAWLWMTGFHPLFTIEHKNGDHGDNRWTNLRIGVGSVKRTHSAPYPEPTQYRWVYQVGDGFEAVIQVASEMLNIGRFATAEEARDAISQAMQSALAKRRERASSLG</sequence>
<dbReference type="RefSeq" id="WP_121097520.1">
    <property type="nucleotide sequence ID" value="NZ_UIHC01000112.1"/>
</dbReference>
<dbReference type="SUPFAM" id="SSF54060">
    <property type="entry name" value="His-Me finger endonucleases"/>
    <property type="match status" value="1"/>
</dbReference>
<dbReference type="AlphaFoldDB" id="A0A3B0MDY6"/>
<accession>A0A3B0MDY6</accession>
<reference evidence="3" key="1">
    <citation type="submission" date="2018-08" db="EMBL/GenBank/DDBJ databases">
        <authorList>
            <person name="Rodrigo-Torres L."/>
            <person name="Arahal R. D."/>
            <person name="Lucena T."/>
        </authorList>
    </citation>
    <scope>NUCLEOTIDE SEQUENCE [LARGE SCALE GENOMIC DNA]</scope>
    <source>
        <strain evidence="3">CECT 7235</strain>
    </source>
</reference>
<name>A0A3B0MDY6_9RHOB</name>
<dbReference type="OrthoDB" id="388551at2"/>
<dbReference type="EMBL" id="UIHC01000112">
    <property type="protein sequence ID" value="SUZ34032.1"/>
    <property type="molecule type" value="Genomic_DNA"/>
</dbReference>
<organism evidence="2 3">
    <name type="scientific">Roseinatronobacter ekhonensis</name>
    <dbReference type="NCBI Taxonomy" id="254356"/>
    <lineage>
        <taxon>Bacteria</taxon>
        <taxon>Pseudomonadati</taxon>
        <taxon>Pseudomonadota</taxon>
        <taxon>Alphaproteobacteria</taxon>
        <taxon>Rhodobacterales</taxon>
        <taxon>Paracoccaceae</taxon>
        <taxon>Roseinatronobacter</taxon>
    </lineage>
</organism>
<evidence type="ECO:0000313" key="2">
    <source>
        <dbReference type="EMBL" id="SUZ34032.1"/>
    </source>
</evidence>
<dbReference type="Gene3D" id="3.90.75.20">
    <property type="match status" value="1"/>
</dbReference>
<evidence type="ECO:0000313" key="3">
    <source>
        <dbReference type="Proteomes" id="UP000272908"/>
    </source>
</evidence>
<evidence type="ECO:0000259" key="1">
    <source>
        <dbReference type="Pfam" id="PF13392"/>
    </source>
</evidence>
<proteinExistence type="predicted"/>
<feature type="domain" description="HNH nuclease" evidence="1">
    <location>
        <begin position="52"/>
        <end position="86"/>
    </location>
</feature>
<dbReference type="InterPro" id="IPR044925">
    <property type="entry name" value="His-Me_finger_sf"/>
</dbReference>
<gene>
    <name evidence="2" type="ORF">ROE7235_03813</name>
</gene>
<dbReference type="Proteomes" id="UP000272908">
    <property type="component" value="Unassembled WGS sequence"/>
</dbReference>